<sequence length="295" mass="31668">MVIVSEADLAERSEGQSGNEPYRPEGAPLRALPQLLRPEGARAPLWRRAAGAQDERGEPTTVFPPDTRTVIYDTSYPWRTCGRVAVPGGSGSGVMVGRRHMVTASHVVPWRADGSADWMTFTPMQYDTSAPFGSANVTRIYFWQRVNGSDGISSNEAAFDYAVCVLSSPLGDTTGWMGSAHDYVSTWNGQAYWSHIGYPGDIGSSLRPVYTANGVMDSTVGETFAGRNGLRIMHRNDIFPGQSGGPYFGWWNGEAGPHVVAEQSAENWGMAGGPNAAGGGSALRELVAHARTVEP</sequence>
<organism evidence="3 4">
    <name type="scientific">Streptomyces populi</name>
    <dbReference type="NCBI Taxonomy" id="2058924"/>
    <lineage>
        <taxon>Bacteria</taxon>
        <taxon>Bacillati</taxon>
        <taxon>Actinomycetota</taxon>
        <taxon>Actinomycetes</taxon>
        <taxon>Kitasatosporales</taxon>
        <taxon>Streptomycetaceae</taxon>
        <taxon>Streptomyces</taxon>
    </lineage>
</organism>
<dbReference type="InterPro" id="IPR043504">
    <property type="entry name" value="Peptidase_S1_PA_chymotrypsin"/>
</dbReference>
<name>A0A2I0SLZ0_9ACTN</name>
<evidence type="ECO:0000256" key="2">
    <source>
        <dbReference type="SAM" id="MobiDB-lite"/>
    </source>
</evidence>
<comment type="caution">
    <text evidence="3">The sequence shown here is derived from an EMBL/GenBank/DDBJ whole genome shotgun (WGS) entry which is preliminary data.</text>
</comment>
<evidence type="ECO:0000256" key="1">
    <source>
        <dbReference type="ARBA" id="ARBA00022729"/>
    </source>
</evidence>
<dbReference type="PANTHER" id="PTHR15462">
    <property type="entry name" value="SERINE PROTEASE"/>
    <property type="match status" value="1"/>
</dbReference>
<feature type="region of interest" description="Disordered" evidence="2">
    <location>
        <begin position="1"/>
        <end position="27"/>
    </location>
</feature>
<dbReference type="Gene3D" id="2.40.10.10">
    <property type="entry name" value="Trypsin-like serine proteases"/>
    <property type="match status" value="2"/>
</dbReference>
<dbReference type="OrthoDB" id="1855925at2"/>
<dbReference type="SUPFAM" id="SSF50494">
    <property type="entry name" value="Trypsin-like serine proteases"/>
    <property type="match status" value="1"/>
</dbReference>
<dbReference type="Proteomes" id="UP000236178">
    <property type="component" value="Unassembled WGS sequence"/>
</dbReference>
<proteinExistence type="predicted"/>
<evidence type="ECO:0000313" key="4">
    <source>
        <dbReference type="Proteomes" id="UP000236178"/>
    </source>
</evidence>
<dbReference type="InterPro" id="IPR009003">
    <property type="entry name" value="Peptidase_S1_PA"/>
</dbReference>
<dbReference type="InterPro" id="IPR050966">
    <property type="entry name" value="Glutamyl_endopeptidase"/>
</dbReference>
<protein>
    <recommendedName>
        <fullName evidence="5">Serine protease</fullName>
    </recommendedName>
</protein>
<accession>A0A2I0SLZ0</accession>
<reference evidence="3 4" key="1">
    <citation type="submission" date="2017-12" db="EMBL/GenBank/DDBJ databases">
        <title>Streptomyces populusis sp. nov., a novel endophytic actinobacterium isolated from stems of Populus adenopoda Maxim.</title>
        <authorList>
            <person name="Wang Z."/>
        </authorList>
    </citation>
    <scope>NUCLEOTIDE SEQUENCE [LARGE SCALE GENOMIC DNA]</scope>
    <source>
        <strain evidence="3 4">A249</strain>
    </source>
</reference>
<evidence type="ECO:0008006" key="5">
    <source>
        <dbReference type="Google" id="ProtNLM"/>
    </source>
</evidence>
<dbReference type="PANTHER" id="PTHR15462:SF8">
    <property type="entry name" value="SERINE PROTEASE"/>
    <property type="match status" value="1"/>
</dbReference>
<evidence type="ECO:0000313" key="3">
    <source>
        <dbReference type="EMBL" id="PKT70942.1"/>
    </source>
</evidence>
<dbReference type="EMBL" id="PJOS01000042">
    <property type="protein sequence ID" value="PKT70942.1"/>
    <property type="molecule type" value="Genomic_DNA"/>
</dbReference>
<keyword evidence="1" id="KW-0732">Signal</keyword>
<dbReference type="AlphaFoldDB" id="A0A2I0SLZ0"/>
<gene>
    <name evidence="3" type="ORF">CW362_21980</name>
</gene>
<keyword evidence="4" id="KW-1185">Reference proteome</keyword>